<proteinExistence type="predicted"/>
<protein>
    <submittedName>
        <fullName evidence="1">Uncharacterized protein</fullName>
    </submittedName>
</protein>
<dbReference type="Proteomes" id="UP000070376">
    <property type="component" value="Unassembled WGS sequence"/>
</dbReference>
<dbReference type="PATRIC" id="fig|1398.22.peg.1305"/>
<sequence>MSTFPNRNVFYQLSFCFPRVKIIVRAEKCDPFYRDHIFSIWNKCAVLLRQTGYRLNCHSPRHAYVWCRNWMI</sequence>
<dbReference type="AlphaFoldDB" id="A0A133KUL4"/>
<reference evidence="2" key="1">
    <citation type="submission" date="2016-01" db="EMBL/GenBank/DDBJ databases">
        <authorList>
            <person name="Mitreva M."/>
            <person name="Pepin K.H."/>
            <person name="Mihindukulasuriya K.A."/>
            <person name="Fulton R."/>
            <person name="Fronick C."/>
            <person name="O'Laughlin M."/>
            <person name="Miner T."/>
            <person name="Herter B."/>
            <person name="Rosa B.A."/>
            <person name="Cordes M."/>
            <person name="Tomlinson C."/>
            <person name="Wollam A."/>
            <person name="Palsikar V.B."/>
            <person name="Mardis E.R."/>
            <person name="Wilson R.K."/>
        </authorList>
    </citation>
    <scope>NUCLEOTIDE SEQUENCE [LARGE SCALE GENOMIC DNA]</scope>
    <source>
        <strain evidence="2">GED7749B</strain>
    </source>
</reference>
<evidence type="ECO:0000313" key="1">
    <source>
        <dbReference type="EMBL" id="KWZ83304.1"/>
    </source>
</evidence>
<gene>
    <name evidence="1" type="ORF">HMPREF3213_01292</name>
</gene>
<evidence type="ECO:0000313" key="2">
    <source>
        <dbReference type="Proteomes" id="UP000070376"/>
    </source>
</evidence>
<comment type="caution">
    <text evidence="1">The sequence shown here is derived from an EMBL/GenBank/DDBJ whole genome shotgun (WGS) entry which is preliminary data.</text>
</comment>
<dbReference type="EMBL" id="LRPN01000039">
    <property type="protein sequence ID" value="KWZ83304.1"/>
    <property type="molecule type" value="Genomic_DNA"/>
</dbReference>
<accession>A0A133KUL4</accession>
<organism evidence="1 2">
    <name type="scientific">Heyndrickxia coagulans</name>
    <name type="common">Weizmannia coagulans</name>
    <dbReference type="NCBI Taxonomy" id="1398"/>
    <lineage>
        <taxon>Bacteria</taxon>
        <taxon>Bacillati</taxon>
        <taxon>Bacillota</taxon>
        <taxon>Bacilli</taxon>
        <taxon>Bacillales</taxon>
        <taxon>Bacillaceae</taxon>
        <taxon>Heyndrickxia</taxon>
    </lineage>
</organism>
<name>A0A133KUL4_HEYCO</name>